<dbReference type="RefSeq" id="WP_378799477.1">
    <property type="nucleotide sequence ID" value="NZ_JBHUER010000007.1"/>
</dbReference>
<reference evidence="2" key="1">
    <citation type="journal article" date="2019" name="Int. J. Syst. Evol. Microbiol.">
        <title>The Global Catalogue of Microorganisms (GCM) 10K type strain sequencing project: providing services to taxonomists for standard genome sequencing and annotation.</title>
        <authorList>
            <consortium name="The Broad Institute Genomics Platform"/>
            <consortium name="The Broad Institute Genome Sequencing Center for Infectious Disease"/>
            <person name="Wu L."/>
            <person name="Ma J."/>
        </authorList>
    </citation>
    <scope>NUCLEOTIDE SEQUENCE [LARGE SCALE GENOMIC DNA]</scope>
    <source>
        <strain evidence="2">KCTC 23707</strain>
    </source>
</reference>
<evidence type="ECO:0000313" key="1">
    <source>
        <dbReference type="EMBL" id="MFD1703367.1"/>
    </source>
</evidence>
<sequence length="127" mass="14495">MAAHISAASPGGARYNEDLTPEQRSDITNGIWLCQTHAKLIDDDEISFPSSLLEEWKELAEHMAALEARGFSVQRAAPFKELEEKCPKLLAEMREDLKKSPLVREFIILSRHVIYGGNTKPFFHYFF</sequence>
<evidence type="ECO:0000313" key="2">
    <source>
        <dbReference type="Proteomes" id="UP001597308"/>
    </source>
</evidence>
<comment type="caution">
    <text evidence="1">The sequence shown here is derived from an EMBL/GenBank/DDBJ whole genome shotgun (WGS) entry which is preliminary data.</text>
</comment>
<dbReference type="EMBL" id="JBHUER010000007">
    <property type="protein sequence ID" value="MFD1703367.1"/>
    <property type="molecule type" value="Genomic_DNA"/>
</dbReference>
<proteinExistence type="predicted"/>
<gene>
    <name evidence="1" type="ORF">ACFSCV_10165</name>
</gene>
<accession>A0ABW4K5F6</accession>
<protein>
    <recommendedName>
        <fullName evidence="3">HNH endonuclease</fullName>
    </recommendedName>
</protein>
<organism evidence="1 2">
    <name type="scientific">Methylopila henanensis</name>
    <dbReference type="NCBI Taxonomy" id="873516"/>
    <lineage>
        <taxon>Bacteria</taxon>
        <taxon>Pseudomonadati</taxon>
        <taxon>Pseudomonadota</taxon>
        <taxon>Alphaproteobacteria</taxon>
        <taxon>Hyphomicrobiales</taxon>
        <taxon>Methylopilaceae</taxon>
        <taxon>Methylopila</taxon>
    </lineage>
</organism>
<dbReference type="Proteomes" id="UP001597308">
    <property type="component" value="Unassembled WGS sequence"/>
</dbReference>
<evidence type="ECO:0008006" key="3">
    <source>
        <dbReference type="Google" id="ProtNLM"/>
    </source>
</evidence>
<keyword evidence="2" id="KW-1185">Reference proteome</keyword>
<name>A0ABW4K5F6_9HYPH</name>